<sequence length="325" mass="33281">MVLGASGFIGSPLTRALAARPGRLRLVARRETPVPDGAVAEIEVRTADLAAPGAIAEAVEGADAVFHLVAATEAGWRVAEDDVAAERLNVGLVRDLAAALAAGRQGERRPVVIFPSTTTHLGAGPGGAVDPGDVKSPYVRQKLLAENVLAHATAEGVLRGVSLCLPTVFGHGPATTAPDRGVVAAMTRRALAGEPLTVWGDGSVRRDLVHVDDVVEALLAAHDHADRLSGRYWEIGTGTGVTLLSLFTGVAEAVAAHTGSPSVPVVTVPPPDHSDPADSEDVVVDPGPFHTVTGWSARVELKDALRRTAAALAPAAGHWGGGGQV</sequence>
<dbReference type="PANTHER" id="PTHR43245">
    <property type="entry name" value="BIFUNCTIONAL POLYMYXIN RESISTANCE PROTEIN ARNA"/>
    <property type="match status" value="1"/>
</dbReference>
<organism evidence="2 3">
    <name type="scientific">Streptomyces akebiae</name>
    <dbReference type="NCBI Taxonomy" id="2865673"/>
    <lineage>
        <taxon>Bacteria</taxon>
        <taxon>Bacillati</taxon>
        <taxon>Actinomycetota</taxon>
        <taxon>Actinomycetes</taxon>
        <taxon>Kitasatosporales</taxon>
        <taxon>Streptomycetaceae</taxon>
        <taxon>Streptomyces</taxon>
    </lineage>
</organism>
<keyword evidence="3" id="KW-1185">Reference proteome</keyword>
<dbReference type="PANTHER" id="PTHR43245:SF13">
    <property type="entry name" value="UDP-D-APIOSE_UDP-D-XYLOSE SYNTHASE 2"/>
    <property type="match status" value="1"/>
</dbReference>
<dbReference type="Pfam" id="PF01370">
    <property type="entry name" value="Epimerase"/>
    <property type="match status" value="1"/>
</dbReference>
<accession>A0ABX8Y7R4</accession>
<feature type="domain" description="NAD-dependent epimerase/dehydratase" evidence="1">
    <location>
        <begin position="1"/>
        <end position="236"/>
    </location>
</feature>
<dbReference type="InterPro" id="IPR001509">
    <property type="entry name" value="Epimerase_deHydtase"/>
</dbReference>
<dbReference type="InterPro" id="IPR036291">
    <property type="entry name" value="NAD(P)-bd_dom_sf"/>
</dbReference>
<reference evidence="2 3" key="1">
    <citation type="submission" date="2021-08" db="EMBL/GenBank/DDBJ databases">
        <authorList>
            <person name="Ping M."/>
        </authorList>
    </citation>
    <scope>NUCLEOTIDE SEQUENCE [LARGE SCALE GENOMIC DNA]</scope>
    <source>
        <strain evidence="2 3">MG28</strain>
        <plasmid evidence="2 3">unnamed2</plasmid>
    </source>
</reference>
<keyword evidence="2" id="KW-0614">Plasmid</keyword>
<geneLocation type="plasmid" evidence="2 3">
    <name>unnamed2</name>
</geneLocation>
<dbReference type="Gene3D" id="3.40.50.720">
    <property type="entry name" value="NAD(P)-binding Rossmann-like Domain"/>
    <property type="match status" value="1"/>
</dbReference>
<dbReference type="InterPro" id="IPR050177">
    <property type="entry name" value="Lipid_A_modif_metabolic_enz"/>
</dbReference>
<evidence type="ECO:0000259" key="1">
    <source>
        <dbReference type="Pfam" id="PF01370"/>
    </source>
</evidence>
<dbReference type="Proteomes" id="UP000827138">
    <property type="component" value="Plasmid unnamed2"/>
</dbReference>
<gene>
    <name evidence="2" type="ORF">K1J60_45135</name>
</gene>
<dbReference type="EMBL" id="CP080648">
    <property type="protein sequence ID" value="QYX83642.1"/>
    <property type="molecule type" value="Genomic_DNA"/>
</dbReference>
<dbReference type="SUPFAM" id="SSF51735">
    <property type="entry name" value="NAD(P)-binding Rossmann-fold domains"/>
    <property type="match status" value="1"/>
</dbReference>
<protein>
    <submittedName>
        <fullName evidence="2">NAD-dependent epimerase/dehydratase family protein</fullName>
    </submittedName>
</protein>
<evidence type="ECO:0000313" key="3">
    <source>
        <dbReference type="Proteomes" id="UP000827138"/>
    </source>
</evidence>
<evidence type="ECO:0000313" key="2">
    <source>
        <dbReference type="EMBL" id="QYX83642.1"/>
    </source>
</evidence>
<name>A0ABX8Y7R4_9ACTN</name>
<proteinExistence type="predicted"/>